<evidence type="ECO:0000313" key="3">
    <source>
        <dbReference type="Proteomes" id="UP000237025"/>
    </source>
</evidence>
<comment type="caution">
    <text evidence="2">The sequence shown here is derived from an EMBL/GenBank/DDBJ whole genome shotgun (WGS) entry which is preliminary data.</text>
</comment>
<dbReference type="PANTHER" id="PTHR43179">
    <property type="entry name" value="RHAMNOSYLTRANSFERASE WBBL"/>
    <property type="match status" value="1"/>
</dbReference>
<protein>
    <submittedName>
        <fullName evidence="2">O-antigen biosynthesis protein</fullName>
    </submittedName>
</protein>
<reference evidence="2 3" key="1">
    <citation type="submission" date="2018-02" db="EMBL/GenBank/DDBJ databases">
        <title>Lelliotia aquatilis sp. nov., isolated from drinking water.</title>
        <authorList>
            <person name="Kaempfer P."/>
            <person name="Glaeser S."/>
            <person name="Exner M."/>
            <person name="Doijad S."/>
            <person name="Chakraborty T."/>
        </authorList>
    </citation>
    <scope>NUCLEOTIDE SEQUENCE [LARGE SCALE GENOMIC DNA]</scope>
    <source>
        <strain evidence="2 3">6331-17</strain>
    </source>
</reference>
<dbReference type="InterPro" id="IPR029044">
    <property type="entry name" value="Nucleotide-diphossugar_trans"/>
</dbReference>
<dbReference type="Proteomes" id="UP000237025">
    <property type="component" value="Unassembled WGS sequence"/>
</dbReference>
<keyword evidence="3" id="KW-1185">Reference proteome</keyword>
<feature type="domain" description="Glycosyltransferase 2-like" evidence="1">
    <location>
        <begin position="575"/>
        <end position="754"/>
    </location>
</feature>
<evidence type="ECO:0000313" key="2">
    <source>
        <dbReference type="EMBL" id="POZ22285.1"/>
    </source>
</evidence>
<dbReference type="InterPro" id="IPR001173">
    <property type="entry name" value="Glyco_trans_2-like"/>
</dbReference>
<dbReference type="CDD" id="cd04186">
    <property type="entry name" value="GT_2_like_c"/>
    <property type="match status" value="1"/>
</dbReference>
<accession>A0ABX5A1N6</accession>
<feature type="domain" description="Glycosyltransferase 2-like" evidence="1">
    <location>
        <begin position="13"/>
        <end position="146"/>
    </location>
</feature>
<dbReference type="EMBL" id="PQVW01000009">
    <property type="protein sequence ID" value="POZ22285.1"/>
    <property type="molecule type" value="Genomic_DNA"/>
</dbReference>
<dbReference type="Gene3D" id="3.40.50.2000">
    <property type="entry name" value="Glycogen Phosphorylase B"/>
    <property type="match status" value="1"/>
</dbReference>
<evidence type="ECO:0000259" key="1">
    <source>
        <dbReference type="Pfam" id="PF00535"/>
    </source>
</evidence>
<dbReference type="CDD" id="cd00761">
    <property type="entry name" value="Glyco_tranf_GTA_type"/>
    <property type="match status" value="1"/>
</dbReference>
<organism evidence="2 3">
    <name type="scientific">Lelliottia aquatilis</name>
    <dbReference type="NCBI Taxonomy" id="2080838"/>
    <lineage>
        <taxon>Bacteria</taxon>
        <taxon>Pseudomonadati</taxon>
        <taxon>Pseudomonadota</taxon>
        <taxon>Gammaproteobacteria</taxon>
        <taxon>Enterobacterales</taxon>
        <taxon>Enterobacteriaceae</taxon>
        <taxon>Lelliottia</taxon>
    </lineage>
</organism>
<sequence length="1189" mass="134137">MTRKNMSQHELVSILIPAYKADFFEQALQSAIDQDWPNTEIIVCDDGDNDAIRVTCEHLARSSGKPISYHKNTQRLLETGNVLHCLSHAKGKYIKFLYDDDLIAKNCISRLVKALNDNPDIVLASSRRTRIDELGNILPDIVATAFPFQQDTLLSGNDLISFLCDYQVNFIGEPSVFLCYRDDLLALGDQIFNIDNEEMPYFADAALMIKLFRKGDLAFISEPLSSFRISDSQISQMAKSQQEQVTRTYSLMPQLIKKLGWYKGSKEENQHVTIAALHSPNEVHQVNLVHALQHAMHRSAQDYHSEQITKWVESRTLPPQHQELAASFQASRAIQQSLCVFIRENGHADALERTVDSITAWQGFGLTLHPVIVGNSVSPTRYPTSVIDATVLNAVSRINDFLTASSHDWVMVLEAGEQLLVSGLLSFDLALEGASGCDAIYADEVNIVGNKITGTTLRPDFNLDLLLSNPAEMSRHWIFKRSTLMSLGGFNRMYRQAWQFEYIVRLIEQKGIQFAGHIPEPLVASHGQFTIALDEEKTILRNHLRQRGYPAGEVESERPGLYALRYHHQQQPLVSIIIPTKDQLPILVHCVTTLLEKTRYPNYEVLIVDNNSETPEALEWLNGISTIDPQRIRVLRYPHPFNYSAINNMAAREARGEYLVLLNNDTGVIENNWLDHLLNHGLRPEVGITGARLLYPSGNIQHAGVVMGLRGPADHPFINSEKDKPGYMNRLHCDQNYNVVTAACLLVRKSVYEAVGGLDEEQFRVSYNDVDFCLKVREAGYLTVWTPYSVVMHEGSVSQKSVDKATQEKKRQRFMGEQDAMYQKWLPLIANDPAYNPNLSLNNTGFQLQTDAPGTWKPLHWNPIPTLLAITAGRTHRHQQHFINQLTLFNDEAVAETLVPFVPPSIGEMARISPASLILQETISPAAQEWLERVRKATSQFTVFTLDNYLPALSAKSTLRETLTGDLSAALQATLRHIDRLVVSSPMVAETCATWHHDIRIVTPRLSPTHWDNLISARGYGHKPRIGWIGDGENITDLEIIHKAIVQLSKSVEWVLMGYCPPSLRAHVTEYHPSVTPECYPQKLASLNLDLVLEPFADTAYNRHRSVIRLLEFGACGYPVICSDNISMRNEYRVTRVKNTNNSWIEAISAYVQDPRARLNAGDALKDQVRQNGMLWRDDLSLHAAHWLA</sequence>
<dbReference type="Pfam" id="PF00535">
    <property type="entry name" value="Glycos_transf_2"/>
    <property type="match status" value="2"/>
</dbReference>
<dbReference type="Gene3D" id="3.90.550.10">
    <property type="entry name" value="Spore Coat Polysaccharide Biosynthesis Protein SpsA, Chain A"/>
    <property type="match status" value="3"/>
</dbReference>
<dbReference type="SUPFAM" id="SSF53756">
    <property type="entry name" value="UDP-Glycosyltransferase/glycogen phosphorylase"/>
    <property type="match status" value="1"/>
</dbReference>
<gene>
    <name evidence="2" type="ORF">C3712_13710</name>
</gene>
<dbReference type="SUPFAM" id="SSF53448">
    <property type="entry name" value="Nucleotide-diphospho-sugar transferases"/>
    <property type="match status" value="3"/>
</dbReference>
<dbReference type="PANTHER" id="PTHR43179:SF7">
    <property type="entry name" value="RHAMNOSYLTRANSFERASE WBBL"/>
    <property type="match status" value="1"/>
</dbReference>
<proteinExistence type="predicted"/>
<name>A0ABX5A1N6_9ENTR</name>